<reference evidence="1" key="2">
    <citation type="journal article" date="2015" name="Data Brief">
        <title>Shoot transcriptome of the giant reed, Arundo donax.</title>
        <authorList>
            <person name="Barrero R.A."/>
            <person name="Guerrero F.D."/>
            <person name="Moolhuijzen P."/>
            <person name="Goolsby J.A."/>
            <person name="Tidwell J."/>
            <person name="Bellgard S.E."/>
            <person name="Bellgard M.I."/>
        </authorList>
    </citation>
    <scope>NUCLEOTIDE SEQUENCE</scope>
    <source>
        <tissue evidence="1">Shoot tissue taken approximately 20 cm above the soil surface</tissue>
    </source>
</reference>
<name>A0A0A9A5D0_ARUDO</name>
<proteinExistence type="predicted"/>
<protein>
    <submittedName>
        <fullName evidence="1">Uncharacterized protein</fullName>
    </submittedName>
</protein>
<sequence>MREYMQNF</sequence>
<evidence type="ECO:0000313" key="1">
    <source>
        <dbReference type="EMBL" id="JAD45093.1"/>
    </source>
</evidence>
<reference evidence="1" key="1">
    <citation type="submission" date="2014-09" db="EMBL/GenBank/DDBJ databases">
        <authorList>
            <person name="Magalhaes I.L.F."/>
            <person name="Oliveira U."/>
            <person name="Santos F.R."/>
            <person name="Vidigal T.H.D.A."/>
            <person name="Brescovit A.D."/>
            <person name="Santos A.J."/>
        </authorList>
    </citation>
    <scope>NUCLEOTIDE SEQUENCE</scope>
    <source>
        <tissue evidence="1">Shoot tissue taken approximately 20 cm above the soil surface</tissue>
    </source>
</reference>
<accession>A0A0A9A5D0</accession>
<organism evidence="1">
    <name type="scientific">Arundo donax</name>
    <name type="common">Giant reed</name>
    <name type="synonym">Donax arundinaceus</name>
    <dbReference type="NCBI Taxonomy" id="35708"/>
    <lineage>
        <taxon>Eukaryota</taxon>
        <taxon>Viridiplantae</taxon>
        <taxon>Streptophyta</taxon>
        <taxon>Embryophyta</taxon>
        <taxon>Tracheophyta</taxon>
        <taxon>Spermatophyta</taxon>
        <taxon>Magnoliopsida</taxon>
        <taxon>Liliopsida</taxon>
        <taxon>Poales</taxon>
        <taxon>Poaceae</taxon>
        <taxon>PACMAD clade</taxon>
        <taxon>Arundinoideae</taxon>
        <taxon>Arundineae</taxon>
        <taxon>Arundo</taxon>
    </lineage>
</organism>
<dbReference type="EMBL" id="GBRH01252802">
    <property type="protein sequence ID" value="JAD45093.1"/>
    <property type="molecule type" value="Transcribed_RNA"/>
</dbReference>